<dbReference type="GO" id="GO:0003677">
    <property type="term" value="F:DNA binding"/>
    <property type="evidence" value="ECO:0007669"/>
    <property type="project" value="UniProtKB-UniRule"/>
</dbReference>
<dbReference type="InterPro" id="IPR050624">
    <property type="entry name" value="HTH-type_Tx_Regulator"/>
</dbReference>
<evidence type="ECO:0000259" key="3">
    <source>
        <dbReference type="PROSITE" id="PS50977"/>
    </source>
</evidence>
<proteinExistence type="predicted"/>
<protein>
    <submittedName>
        <fullName evidence="4">TetR family transcriptional regulator</fullName>
    </submittedName>
</protein>
<dbReference type="Proteomes" id="UP000428260">
    <property type="component" value="Chromosome"/>
</dbReference>
<dbReference type="RefSeq" id="WP_158862740.1">
    <property type="nucleotide sequence ID" value="NZ_CP046401.1"/>
</dbReference>
<evidence type="ECO:0000313" key="5">
    <source>
        <dbReference type="Proteomes" id="UP000428260"/>
    </source>
</evidence>
<feature type="domain" description="HTH tetR-type" evidence="3">
    <location>
        <begin position="5"/>
        <end position="65"/>
    </location>
</feature>
<dbReference type="PROSITE" id="PS50977">
    <property type="entry name" value="HTH_TETR_2"/>
    <property type="match status" value="1"/>
</dbReference>
<dbReference type="EMBL" id="CP046401">
    <property type="protein sequence ID" value="QGY42521.1"/>
    <property type="molecule type" value="Genomic_DNA"/>
</dbReference>
<dbReference type="AlphaFoldDB" id="A0A6I6JJR8"/>
<dbReference type="InterPro" id="IPR001647">
    <property type="entry name" value="HTH_TetR"/>
</dbReference>
<evidence type="ECO:0000313" key="4">
    <source>
        <dbReference type="EMBL" id="QGY42521.1"/>
    </source>
</evidence>
<dbReference type="Pfam" id="PF00440">
    <property type="entry name" value="TetR_N"/>
    <property type="match status" value="1"/>
</dbReference>
<dbReference type="InterPro" id="IPR009057">
    <property type="entry name" value="Homeodomain-like_sf"/>
</dbReference>
<name>A0A6I6JJR8_9BACT</name>
<keyword evidence="5" id="KW-1185">Reference proteome</keyword>
<feature type="DNA-binding region" description="H-T-H motif" evidence="2">
    <location>
        <begin position="28"/>
        <end position="47"/>
    </location>
</feature>
<keyword evidence="1 2" id="KW-0238">DNA-binding</keyword>
<gene>
    <name evidence="4" type="ORF">GM418_02280</name>
</gene>
<organism evidence="4 5">
    <name type="scientific">Maribellus comscasis</name>
    <dbReference type="NCBI Taxonomy" id="2681766"/>
    <lineage>
        <taxon>Bacteria</taxon>
        <taxon>Pseudomonadati</taxon>
        <taxon>Bacteroidota</taxon>
        <taxon>Bacteroidia</taxon>
        <taxon>Marinilabiliales</taxon>
        <taxon>Prolixibacteraceae</taxon>
        <taxon>Maribellus</taxon>
    </lineage>
</organism>
<accession>A0A6I6JJR8</accession>
<evidence type="ECO:0000256" key="1">
    <source>
        <dbReference type="ARBA" id="ARBA00023125"/>
    </source>
</evidence>
<evidence type="ECO:0000256" key="2">
    <source>
        <dbReference type="PROSITE-ProRule" id="PRU00335"/>
    </source>
</evidence>
<reference evidence="4 5" key="1">
    <citation type="submission" date="2019-11" db="EMBL/GenBank/DDBJ databases">
        <authorList>
            <person name="Zheng R.K."/>
            <person name="Sun C.M."/>
        </authorList>
    </citation>
    <scope>NUCLEOTIDE SEQUENCE [LARGE SCALE GENOMIC DNA]</scope>
    <source>
        <strain evidence="4 5">WC007</strain>
    </source>
</reference>
<dbReference type="PANTHER" id="PTHR43479">
    <property type="entry name" value="ACREF/ENVCD OPERON REPRESSOR-RELATED"/>
    <property type="match status" value="1"/>
</dbReference>
<dbReference type="KEGG" id="mcos:GM418_02280"/>
<sequence length="198" mass="23762">MINESPKYSDIIITARKLFWKHGISRVSIEEICREANVSKMTFYRFFSNKVELGKTIIDNIMDESIEKYRSLMKQDIPFEEKIRKQLLLKFEGTKEISAEFVKDIYSNKKLGLHLHWQKRADEFTKEVRYDYIKAQNEGFIRKDLNLDFMFYFSSKSTDLLTDPQLLKMYDNMQDLIMEYANLFFFGVFPRHNEKSKP</sequence>
<dbReference type="SUPFAM" id="SSF46689">
    <property type="entry name" value="Homeodomain-like"/>
    <property type="match status" value="1"/>
</dbReference>
<dbReference type="Gene3D" id="1.10.357.10">
    <property type="entry name" value="Tetracycline Repressor, domain 2"/>
    <property type="match status" value="1"/>
</dbReference>
<dbReference type="PANTHER" id="PTHR43479:SF11">
    <property type="entry name" value="ACREF_ENVCD OPERON REPRESSOR-RELATED"/>
    <property type="match status" value="1"/>
</dbReference>